<comment type="subunit">
    <text evidence="4">Part of the Bam complex.</text>
</comment>
<dbReference type="SMART" id="SM00564">
    <property type="entry name" value="PQQ"/>
    <property type="match status" value="6"/>
</dbReference>
<evidence type="ECO:0000256" key="4">
    <source>
        <dbReference type="HAMAP-Rule" id="MF_00923"/>
    </source>
</evidence>
<accession>W6M3P9</accession>
<keyword evidence="1 4" id="KW-0732">Signal</keyword>
<reference evidence="6" key="1">
    <citation type="submission" date="2013-07" db="EMBL/GenBank/DDBJ databases">
        <authorList>
            <person name="McIlroy S."/>
        </authorList>
    </citation>
    <scope>NUCLEOTIDE SEQUENCE [LARGE SCALE GENOMIC DNA]</scope>
    <source>
        <strain evidence="6">Run_A_D11</strain>
    </source>
</reference>
<evidence type="ECO:0000256" key="1">
    <source>
        <dbReference type="ARBA" id="ARBA00022729"/>
    </source>
</evidence>
<keyword evidence="2 4" id="KW-0472">Membrane</keyword>
<evidence type="ECO:0000256" key="3">
    <source>
        <dbReference type="ARBA" id="ARBA00023237"/>
    </source>
</evidence>
<dbReference type="Proteomes" id="UP000035760">
    <property type="component" value="Unassembled WGS sequence"/>
</dbReference>
<dbReference type="InterPro" id="IPR002372">
    <property type="entry name" value="PQQ_rpt_dom"/>
</dbReference>
<name>W6M3P9_9GAMM</name>
<comment type="caution">
    <text evidence="6">The sequence shown here is derived from an EMBL/GenBank/DDBJ whole genome shotgun (WGS) entry which is preliminary data.</text>
</comment>
<keyword evidence="4" id="KW-0564">Palmitate</keyword>
<dbReference type="GO" id="GO:0009279">
    <property type="term" value="C:cell outer membrane"/>
    <property type="evidence" value="ECO:0007669"/>
    <property type="project" value="UniProtKB-SubCell"/>
</dbReference>
<dbReference type="InterPro" id="IPR018391">
    <property type="entry name" value="PQQ_b-propeller_rpt"/>
</dbReference>
<dbReference type="Gene3D" id="2.130.10.10">
    <property type="entry name" value="YVTN repeat-like/Quinoprotein amine dehydrogenase"/>
    <property type="match status" value="1"/>
</dbReference>
<dbReference type="AlphaFoldDB" id="W6M3P9"/>
<comment type="similarity">
    <text evidence="4">Belongs to the BamB family.</text>
</comment>
<dbReference type="InterPro" id="IPR015943">
    <property type="entry name" value="WD40/YVTN_repeat-like_dom_sf"/>
</dbReference>
<reference evidence="6" key="2">
    <citation type="submission" date="2014-03" db="EMBL/GenBank/DDBJ databases">
        <title>Candidatus Competibacter-lineage genomes retrieved from metagenomes reveal functional metabolic diversity.</title>
        <authorList>
            <person name="McIlroy S.J."/>
            <person name="Albertsen M."/>
            <person name="Andresen E.K."/>
            <person name="Saunders A.M."/>
            <person name="Kristiansen R."/>
            <person name="Stokholm-Bjerregaard M."/>
            <person name="Nielsen K.L."/>
            <person name="Nielsen P.H."/>
        </authorList>
    </citation>
    <scope>NUCLEOTIDE SEQUENCE</scope>
    <source>
        <strain evidence="6">Run_A_D11</strain>
    </source>
</reference>
<dbReference type="PROSITE" id="PS51257">
    <property type="entry name" value="PROKAR_LIPOPROTEIN"/>
    <property type="match status" value="1"/>
</dbReference>
<dbReference type="SUPFAM" id="SSF50998">
    <property type="entry name" value="Quinoprotein alcohol dehydrogenase-like"/>
    <property type="match status" value="1"/>
</dbReference>
<dbReference type="Pfam" id="PF13360">
    <property type="entry name" value="PQQ_2"/>
    <property type="match status" value="1"/>
</dbReference>
<comment type="function">
    <text evidence="4">Part of the outer membrane protein assembly complex, which is involved in assembly and insertion of beta-barrel proteins into the outer membrane.</text>
</comment>
<organism evidence="6 7">
    <name type="scientific">Candidatus Competibacter denitrificans Run_A_D11</name>
    <dbReference type="NCBI Taxonomy" id="1400863"/>
    <lineage>
        <taxon>Bacteria</taxon>
        <taxon>Pseudomonadati</taxon>
        <taxon>Pseudomonadota</taxon>
        <taxon>Gammaproteobacteria</taxon>
        <taxon>Candidatus Competibacteraceae</taxon>
        <taxon>Candidatus Competibacter</taxon>
    </lineage>
</organism>
<evidence type="ECO:0000256" key="2">
    <source>
        <dbReference type="ARBA" id="ARBA00023136"/>
    </source>
</evidence>
<dbReference type="STRING" id="1400863.BN873_270068"/>
<gene>
    <name evidence="4" type="primary">bamB</name>
    <name evidence="6" type="ORF">BN873_270068</name>
</gene>
<dbReference type="OrthoDB" id="5173551at2"/>
<evidence type="ECO:0000313" key="7">
    <source>
        <dbReference type="Proteomes" id="UP000035760"/>
    </source>
</evidence>
<keyword evidence="4 6" id="KW-0449">Lipoprotein</keyword>
<protein>
    <recommendedName>
        <fullName evidence="4">Outer membrane protein assembly factor BamB</fullName>
    </recommendedName>
</protein>
<dbReference type="InterPro" id="IPR011047">
    <property type="entry name" value="Quinoprotein_ADH-like_sf"/>
</dbReference>
<dbReference type="HAMAP" id="MF_00923">
    <property type="entry name" value="OM_assembly_BamB"/>
    <property type="match status" value="1"/>
</dbReference>
<dbReference type="NCBIfam" id="TIGR03300">
    <property type="entry name" value="assembly_YfgL"/>
    <property type="match status" value="1"/>
</dbReference>
<dbReference type="InterPro" id="IPR017687">
    <property type="entry name" value="BamB"/>
</dbReference>
<dbReference type="EMBL" id="CBTJ020000033">
    <property type="protein sequence ID" value="CDI02272.1"/>
    <property type="molecule type" value="Genomic_DNA"/>
</dbReference>
<proteinExistence type="inferred from homology"/>
<dbReference type="GO" id="GO:0051205">
    <property type="term" value="P:protein insertion into membrane"/>
    <property type="evidence" value="ECO:0007669"/>
    <property type="project" value="UniProtKB-UniRule"/>
</dbReference>
<evidence type="ECO:0000313" key="6">
    <source>
        <dbReference type="EMBL" id="CDI02272.1"/>
    </source>
</evidence>
<comment type="subcellular location">
    <subcellularLocation>
        <location evidence="4">Cell outer membrane</location>
        <topology evidence="4">Lipid-anchor</topology>
    </subcellularLocation>
</comment>
<dbReference type="PANTHER" id="PTHR34512">
    <property type="entry name" value="CELL SURFACE PROTEIN"/>
    <property type="match status" value="1"/>
</dbReference>
<dbReference type="PANTHER" id="PTHR34512:SF30">
    <property type="entry name" value="OUTER MEMBRANE PROTEIN ASSEMBLY FACTOR BAMB"/>
    <property type="match status" value="1"/>
</dbReference>
<evidence type="ECO:0000259" key="5">
    <source>
        <dbReference type="Pfam" id="PF13360"/>
    </source>
</evidence>
<dbReference type="GO" id="GO:0043165">
    <property type="term" value="P:Gram-negative-bacterium-type cell outer membrane assembly"/>
    <property type="evidence" value="ECO:0007669"/>
    <property type="project" value="UniProtKB-UniRule"/>
</dbReference>
<feature type="domain" description="Pyrrolo-quinoline quinone repeat" evidence="5">
    <location>
        <begin position="81"/>
        <end position="313"/>
    </location>
</feature>
<keyword evidence="7" id="KW-1185">Reference proteome</keyword>
<keyword evidence="3 4" id="KW-0998">Cell outer membrane</keyword>
<sequence>MIMIRRAFLLVLLALSTGCSWLGGWFGSSDNSLRPAELKTIVSPVNVSQLWETKVGSGTAGQFIRLTPTLADGRLYAASHDGTILALDALTGQRLWDVNSDLPISGGVGLSDSGLVLVGTDQGQVVALRQANGQEAWRATVSSEVLAPPRGAKGIVVTRTGDGKFTGLDAASGERRWVSSHALPALSLRGNSAPIVVQNLVVAGLETGKLLVLSLDKGLPLTEKTIAPPRGRTEIERLIDIAAEPKVFGDTLYLVAYRGNVAAIDMRAGTVVWNRDLSSYAGLDVDARQVYVSDDMGAVLALDRGDGHTLWQQTELSGRQLTAPVASDGYVVVGDLEGYLHWLNKSDGRIVGRTRAAGKRIIAPPIAAGNTIFVYGENGTLGAFRAGG</sequence>